<evidence type="ECO:0000259" key="6">
    <source>
        <dbReference type="Pfam" id="PF00004"/>
    </source>
</evidence>
<dbReference type="GeneID" id="31003650"/>
<feature type="domain" description="ATPase AAA-type core" evidence="6">
    <location>
        <begin position="209"/>
        <end position="339"/>
    </location>
</feature>
<dbReference type="RefSeq" id="XP_020121531.1">
    <property type="nucleotide sequence ID" value="XM_020266246.1"/>
</dbReference>
<keyword evidence="3" id="KW-0235">DNA replication</keyword>
<dbReference type="SUPFAM" id="SSF52540">
    <property type="entry name" value="P-loop containing nucleoside triphosphate hydrolases"/>
    <property type="match status" value="1"/>
</dbReference>
<keyword evidence="2" id="KW-0132">Cell division</keyword>
<evidence type="ECO:0000259" key="8">
    <source>
        <dbReference type="Pfam" id="PF22606"/>
    </source>
</evidence>
<dbReference type="EMBL" id="LFMY01000004">
    <property type="protein sequence ID" value="OKL61410.1"/>
    <property type="molecule type" value="Genomic_DNA"/>
</dbReference>
<feature type="domain" description="Cdc6/ORC1-like ATPase lid" evidence="8">
    <location>
        <begin position="355"/>
        <end position="423"/>
    </location>
</feature>
<dbReference type="OrthoDB" id="1926878at2759"/>
<dbReference type="GO" id="GO:0005524">
    <property type="term" value="F:ATP binding"/>
    <property type="evidence" value="ECO:0007669"/>
    <property type="project" value="InterPro"/>
</dbReference>
<dbReference type="InterPro" id="IPR015163">
    <property type="entry name" value="Cdc6_C"/>
</dbReference>
<feature type="region of interest" description="Disordered" evidence="5">
    <location>
        <begin position="18"/>
        <end position="43"/>
    </location>
</feature>
<evidence type="ECO:0008006" key="11">
    <source>
        <dbReference type="Google" id="ProtNLM"/>
    </source>
</evidence>
<feature type="domain" description="Cdc6 C-terminal" evidence="7">
    <location>
        <begin position="494"/>
        <end position="583"/>
    </location>
</feature>
<protein>
    <recommendedName>
        <fullName evidence="11">Cell division control protein</fullName>
    </recommendedName>
</protein>
<evidence type="ECO:0000313" key="9">
    <source>
        <dbReference type="EMBL" id="OKL61410.1"/>
    </source>
</evidence>
<sequence length="644" mass="69749">MAATVLGKRQRTAIDLEESLPLRSGSKRRARTPHIHEEDTQSSFRLRSRAVVIDSCDPPHGNHINAENLTVGNGRPKRNVRNSNNTLSSPSKYDTHLTSTKALDANQGTAENVPVPEFRTPQSKRFRDALANSPPVTPKHRVQIVGKSLTPRTPWNAGTPATNTTVYTPARQMFARSANPGRLIGRDKERAELSSFIENGMRSRKGGCIYVSGPPGTGKSAMIEEVCQDLNVASVVKSAHVNCVSMRVARDIYGKLVETLCEESDVFSMSETEKLNSMFVSANKSADLYLVTLDEIDHLLTADPEVLYSLFEWSLNNKSRLLLIGIANALDLTDRFLPRLKANNLKPILLPFLPYSAAQIANVITTRLRSLLPESDANSRGDYIPFVQPAAVQLCAKKVASQTGDLRKAFDLVKRAIDVIEQETQSKLEKENIVLESPSKNALAENANLSSPPKTPASKRTLADAYTALTAPRASIAHVARITAAVFGQGTTQRLQGLNLQQKAALCTLVALDRKRRSGEIYSTPSKSRANAPTVRELFDTYCSLCRSDNVLHPLTATEFKDVVGSLETLGLVGEFQGRGRGGTIAGGSGILRTPSKSGNSASTPSRGSDEKGLACFVTEKEIISQIAGPGEGVLKALLAGNCL</sequence>
<evidence type="ECO:0000313" key="10">
    <source>
        <dbReference type="Proteomes" id="UP000214365"/>
    </source>
</evidence>
<dbReference type="InterPro" id="IPR027417">
    <property type="entry name" value="P-loop_NTPase"/>
</dbReference>
<dbReference type="Pfam" id="PF00004">
    <property type="entry name" value="AAA"/>
    <property type="match status" value="1"/>
</dbReference>
<dbReference type="AlphaFoldDB" id="A0A225AKK7"/>
<dbReference type="PANTHER" id="PTHR10763">
    <property type="entry name" value="CELL DIVISION CONTROL PROTEIN 6-RELATED"/>
    <property type="match status" value="1"/>
</dbReference>
<evidence type="ECO:0000256" key="5">
    <source>
        <dbReference type="SAM" id="MobiDB-lite"/>
    </source>
</evidence>
<feature type="compositionally biased region" description="Polar residues" evidence="5">
    <location>
        <begin position="81"/>
        <end position="94"/>
    </location>
</feature>
<proteinExistence type="inferred from homology"/>
<evidence type="ECO:0000256" key="1">
    <source>
        <dbReference type="ARBA" id="ARBA00006184"/>
    </source>
</evidence>
<gene>
    <name evidence="9" type="ORF">UA08_03895</name>
</gene>
<feature type="region of interest" description="Disordered" evidence="5">
    <location>
        <begin position="584"/>
        <end position="611"/>
    </location>
</feature>
<accession>A0A225AKK7</accession>
<dbReference type="FunFam" id="1.10.8.60:FF:000094">
    <property type="entry name" value="Cell division control protein"/>
    <property type="match status" value="1"/>
</dbReference>
<dbReference type="Proteomes" id="UP000214365">
    <property type="component" value="Unassembled WGS sequence"/>
</dbReference>
<dbReference type="InterPro" id="IPR036388">
    <property type="entry name" value="WH-like_DNA-bd_sf"/>
</dbReference>
<dbReference type="GO" id="GO:0006270">
    <property type="term" value="P:DNA replication initiation"/>
    <property type="evidence" value="ECO:0007669"/>
    <property type="project" value="TreeGrafter"/>
</dbReference>
<feature type="region of interest" description="Disordered" evidence="5">
    <location>
        <begin position="57"/>
        <end position="94"/>
    </location>
</feature>
<feature type="compositionally biased region" description="Polar residues" evidence="5">
    <location>
        <begin position="595"/>
        <end position="607"/>
    </location>
</feature>
<organism evidence="9 10">
    <name type="scientific">Talaromyces atroroseus</name>
    <dbReference type="NCBI Taxonomy" id="1441469"/>
    <lineage>
        <taxon>Eukaryota</taxon>
        <taxon>Fungi</taxon>
        <taxon>Dikarya</taxon>
        <taxon>Ascomycota</taxon>
        <taxon>Pezizomycotina</taxon>
        <taxon>Eurotiomycetes</taxon>
        <taxon>Eurotiomycetidae</taxon>
        <taxon>Eurotiales</taxon>
        <taxon>Trichocomaceae</taxon>
        <taxon>Talaromyces</taxon>
        <taxon>Talaromyces sect. Trachyspermi</taxon>
    </lineage>
</organism>
<dbReference type="STRING" id="1441469.A0A225AKK7"/>
<comment type="caution">
    <text evidence="9">The sequence shown here is derived from an EMBL/GenBank/DDBJ whole genome shotgun (WGS) entry which is preliminary data.</text>
</comment>
<dbReference type="Gene3D" id="1.10.10.10">
    <property type="entry name" value="Winged helix-like DNA-binding domain superfamily/Winged helix DNA-binding domain"/>
    <property type="match status" value="1"/>
</dbReference>
<dbReference type="Pfam" id="PF22606">
    <property type="entry name" value="Cdc6-ORC-like_ATPase_lid"/>
    <property type="match status" value="1"/>
</dbReference>
<evidence type="ECO:0000256" key="2">
    <source>
        <dbReference type="ARBA" id="ARBA00022618"/>
    </source>
</evidence>
<keyword evidence="10" id="KW-1185">Reference proteome</keyword>
<dbReference type="GO" id="GO:0051301">
    <property type="term" value="P:cell division"/>
    <property type="evidence" value="ECO:0007669"/>
    <property type="project" value="UniProtKB-KW"/>
</dbReference>
<dbReference type="FunFam" id="3.40.50.300:FF:000547">
    <property type="entry name" value="Cell division control protein"/>
    <property type="match status" value="1"/>
</dbReference>
<evidence type="ECO:0000259" key="7">
    <source>
        <dbReference type="Pfam" id="PF09079"/>
    </source>
</evidence>
<dbReference type="Pfam" id="PF09079">
    <property type="entry name" value="WHD_Cdc6"/>
    <property type="match status" value="1"/>
</dbReference>
<dbReference type="Gene3D" id="3.40.50.300">
    <property type="entry name" value="P-loop containing nucleotide triphosphate hydrolases"/>
    <property type="match status" value="1"/>
</dbReference>
<evidence type="ECO:0000256" key="4">
    <source>
        <dbReference type="ARBA" id="ARBA00023306"/>
    </source>
</evidence>
<evidence type="ECO:0000256" key="3">
    <source>
        <dbReference type="ARBA" id="ARBA00022705"/>
    </source>
</evidence>
<comment type="similarity">
    <text evidence="1">Belongs to the CDC6/cdc18 family.</text>
</comment>
<reference evidence="9 10" key="1">
    <citation type="submission" date="2015-06" db="EMBL/GenBank/DDBJ databases">
        <title>Talaromyces atroroseus IBT 11181 draft genome.</title>
        <authorList>
            <person name="Rasmussen K.B."/>
            <person name="Rasmussen S."/>
            <person name="Petersen B."/>
            <person name="Sicheritz-Ponten T."/>
            <person name="Mortensen U.H."/>
            <person name="Thrane U."/>
        </authorList>
    </citation>
    <scope>NUCLEOTIDE SEQUENCE [LARGE SCALE GENOMIC DNA]</scope>
    <source>
        <strain evidence="9 10">IBT 11181</strain>
    </source>
</reference>
<dbReference type="PANTHER" id="PTHR10763:SF26">
    <property type="entry name" value="CELL DIVISION CONTROL PROTEIN 6 HOMOLOG"/>
    <property type="match status" value="1"/>
</dbReference>
<dbReference type="GO" id="GO:0003688">
    <property type="term" value="F:DNA replication origin binding"/>
    <property type="evidence" value="ECO:0007669"/>
    <property type="project" value="TreeGrafter"/>
</dbReference>
<dbReference type="InterPro" id="IPR054425">
    <property type="entry name" value="Cdc6_ORC1-like_ATPase_lid"/>
</dbReference>
<dbReference type="InterPro" id="IPR036390">
    <property type="entry name" value="WH_DNA-bd_sf"/>
</dbReference>
<name>A0A225AKK7_TALAT</name>
<dbReference type="GO" id="GO:0005634">
    <property type="term" value="C:nucleus"/>
    <property type="evidence" value="ECO:0007669"/>
    <property type="project" value="TreeGrafter"/>
</dbReference>
<dbReference type="GO" id="GO:0033314">
    <property type="term" value="P:mitotic DNA replication checkpoint signaling"/>
    <property type="evidence" value="ECO:0007669"/>
    <property type="project" value="TreeGrafter"/>
</dbReference>
<dbReference type="InterPro" id="IPR050311">
    <property type="entry name" value="ORC1/CDC6"/>
</dbReference>
<dbReference type="GO" id="GO:0016887">
    <property type="term" value="F:ATP hydrolysis activity"/>
    <property type="evidence" value="ECO:0007669"/>
    <property type="project" value="InterPro"/>
</dbReference>
<dbReference type="Gene3D" id="1.10.8.60">
    <property type="match status" value="1"/>
</dbReference>
<dbReference type="SUPFAM" id="SSF46785">
    <property type="entry name" value="Winged helix' DNA-binding domain"/>
    <property type="match status" value="1"/>
</dbReference>
<keyword evidence="4" id="KW-0131">Cell cycle</keyword>
<dbReference type="CDD" id="cd00009">
    <property type="entry name" value="AAA"/>
    <property type="match status" value="1"/>
</dbReference>
<dbReference type="InterPro" id="IPR003959">
    <property type="entry name" value="ATPase_AAA_core"/>
</dbReference>